<dbReference type="InterPro" id="IPR011047">
    <property type="entry name" value="Quinoprotein_ADH-like_sf"/>
</dbReference>
<dbReference type="Pfam" id="PF13360">
    <property type="entry name" value="PQQ_2"/>
    <property type="match status" value="2"/>
</dbReference>
<evidence type="ECO:0000259" key="1">
    <source>
        <dbReference type="Pfam" id="PF13360"/>
    </source>
</evidence>
<dbReference type="EMBL" id="CP036526">
    <property type="protein sequence ID" value="QDT08959.1"/>
    <property type="molecule type" value="Genomic_DNA"/>
</dbReference>
<dbReference type="InterPro" id="IPR015943">
    <property type="entry name" value="WD40/YVTN_repeat-like_dom_sf"/>
</dbReference>
<name>A0A517NPB2_9BACT</name>
<evidence type="ECO:0000313" key="3">
    <source>
        <dbReference type="Proteomes" id="UP000319817"/>
    </source>
</evidence>
<dbReference type="InterPro" id="IPR002372">
    <property type="entry name" value="PQQ_rpt_dom"/>
</dbReference>
<dbReference type="PANTHER" id="PTHR34512:SF30">
    <property type="entry name" value="OUTER MEMBRANE PROTEIN ASSEMBLY FACTOR BAMB"/>
    <property type="match status" value="1"/>
</dbReference>
<proteinExistence type="predicted"/>
<gene>
    <name evidence="2" type="ORF">K239x_09020</name>
</gene>
<protein>
    <submittedName>
        <fullName evidence="2">Outer membrane biogenesis protein BamB</fullName>
    </submittedName>
</protein>
<feature type="domain" description="Pyrrolo-quinoline quinone repeat" evidence="1">
    <location>
        <begin position="62"/>
        <end position="177"/>
    </location>
</feature>
<organism evidence="2 3">
    <name type="scientific">Stieleria marina</name>
    <dbReference type="NCBI Taxonomy" id="1930275"/>
    <lineage>
        <taxon>Bacteria</taxon>
        <taxon>Pseudomonadati</taxon>
        <taxon>Planctomycetota</taxon>
        <taxon>Planctomycetia</taxon>
        <taxon>Pirellulales</taxon>
        <taxon>Pirellulaceae</taxon>
        <taxon>Stieleria</taxon>
    </lineage>
</organism>
<dbReference type="Gene3D" id="2.130.10.10">
    <property type="entry name" value="YVTN repeat-like/Quinoprotein amine dehydrogenase"/>
    <property type="match status" value="2"/>
</dbReference>
<dbReference type="Proteomes" id="UP000319817">
    <property type="component" value="Chromosome"/>
</dbReference>
<evidence type="ECO:0000313" key="2">
    <source>
        <dbReference type="EMBL" id="QDT08959.1"/>
    </source>
</evidence>
<feature type="domain" description="Pyrrolo-quinoline quinone repeat" evidence="1">
    <location>
        <begin position="191"/>
        <end position="366"/>
    </location>
</feature>
<keyword evidence="3" id="KW-1185">Reference proteome</keyword>
<dbReference type="RefSeq" id="WP_145416418.1">
    <property type="nucleotide sequence ID" value="NZ_CP036526.1"/>
</dbReference>
<accession>A0A517NPB2</accession>
<sequence length="452" mass="48493">MNISQKKLARRRGVSLRDPRRLCSVSLLALCIAVCGQANVRGQETVASWSAFQNGGHLEVSLDALATRWSPDKNIAWISPIEGYGQSTPVIADGQIYVTSVSGAERQKYHLAAFGLSDGEKIWQRDFDNPTVAKNTPMTSRAAPSPIADSGGCIAFFEGGVVVSLNQDGEMRWSRNLVVDYGPIEARHGLSASLEQDEQRVFVWIERSDSPYLLALDKTSGENLWKVDGLGSTSWSSPRLIPTSQGDHLVCSASGKIVGIEPKTGRRLWEFTDIAANTSCTPVPAGLGRFLIGASDGRGEEASGAGARHNGVVEIKHDGEKYSASYRWNAQKATSSFGSPIVALDAAWIVNRTGVLYQLDLETGKRLAINRTSAGGIWATPLVAGKHLYLFGSKGTTAVISLEDGKEVTANRLWDSGNGDSASGGVLYAAAAVGPYLILRRGDRLYAVKNLP</sequence>
<dbReference type="AlphaFoldDB" id="A0A517NPB2"/>
<dbReference type="PANTHER" id="PTHR34512">
    <property type="entry name" value="CELL SURFACE PROTEIN"/>
    <property type="match status" value="1"/>
</dbReference>
<dbReference type="SMART" id="SM00564">
    <property type="entry name" value="PQQ"/>
    <property type="match status" value="4"/>
</dbReference>
<reference evidence="2 3" key="1">
    <citation type="submission" date="2019-02" db="EMBL/GenBank/DDBJ databases">
        <title>Deep-cultivation of Planctomycetes and their phenomic and genomic characterization uncovers novel biology.</title>
        <authorList>
            <person name="Wiegand S."/>
            <person name="Jogler M."/>
            <person name="Boedeker C."/>
            <person name="Pinto D."/>
            <person name="Vollmers J."/>
            <person name="Rivas-Marin E."/>
            <person name="Kohn T."/>
            <person name="Peeters S.H."/>
            <person name="Heuer A."/>
            <person name="Rast P."/>
            <person name="Oberbeckmann S."/>
            <person name="Bunk B."/>
            <person name="Jeske O."/>
            <person name="Meyerdierks A."/>
            <person name="Storesund J.E."/>
            <person name="Kallscheuer N."/>
            <person name="Luecker S."/>
            <person name="Lage O.M."/>
            <person name="Pohl T."/>
            <person name="Merkel B.J."/>
            <person name="Hornburger P."/>
            <person name="Mueller R.-W."/>
            <person name="Bruemmer F."/>
            <person name="Labrenz M."/>
            <person name="Spormann A.M."/>
            <person name="Op den Camp H."/>
            <person name="Overmann J."/>
            <person name="Amann R."/>
            <person name="Jetten M.S.M."/>
            <person name="Mascher T."/>
            <person name="Medema M.H."/>
            <person name="Devos D.P."/>
            <person name="Kaster A.-K."/>
            <person name="Ovreas L."/>
            <person name="Rohde M."/>
            <person name="Galperin M.Y."/>
            <person name="Jogler C."/>
        </authorList>
    </citation>
    <scope>NUCLEOTIDE SEQUENCE [LARGE SCALE GENOMIC DNA]</scope>
    <source>
        <strain evidence="2 3">K23_9</strain>
    </source>
</reference>
<dbReference type="OrthoDB" id="244732at2"/>
<dbReference type="SUPFAM" id="SSF50998">
    <property type="entry name" value="Quinoprotein alcohol dehydrogenase-like"/>
    <property type="match status" value="1"/>
</dbReference>
<dbReference type="InterPro" id="IPR018391">
    <property type="entry name" value="PQQ_b-propeller_rpt"/>
</dbReference>